<evidence type="ECO:0000256" key="1">
    <source>
        <dbReference type="SAM" id="Coils"/>
    </source>
</evidence>
<gene>
    <name evidence="4" type="ORF">INT44_003302</name>
</gene>
<keyword evidence="1" id="KW-0175">Coiled coil</keyword>
<feature type="compositionally biased region" description="Low complexity" evidence="2">
    <location>
        <begin position="430"/>
        <end position="445"/>
    </location>
</feature>
<feature type="coiled-coil region" evidence="1">
    <location>
        <begin position="632"/>
        <end position="718"/>
    </location>
</feature>
<feature type="compositionally biased region" description="Basic and acidic residues" evidence="2">
    <location>
        <begin position="87"/>
        <end position="96"/>
    </location>
</feature>
<feature type="coiled-coil region" evidence="1">
    <location>
        <begin position="486"/>
        <end position="513"/>
    </location>
</feature>
<feature type="compositionally biased region" description="Polar residues" evidence="2">
    <location>
        <begin position="113"/>
        <end position="142"/>
    </location>
</feature>
<keyword evidence="5" id="KW-1185">Reference proteome</keyword>
<feature type="region of interest" description="Disordered" evidence="2">
    <location>
        <begin position="424"/>
        <end position="449"/>
    </location>
</feature>
<accession>A0A8H7UQC3</accession>
<feature type="coiled-coil region" evidence="1">
    <location>
        <begin position="766"/>
        <end position="940"/>
    </location>
</feature>
<feature type="region of interest" description="Disordered" evidence="2">
    <location>
        <begin position="1"/>
        <end position="154"/>
    </location>
</feature>
<dbReference type="AlphaFoldDB" id="A0A8H7UQC3"/>
<reference evidence="4" key="1">
    <citation type="submission" date="2020-12" db="EMBL/GenBank/DDBJ databases">
        <title>Metabolic potential, ecology and presence of endohyphal bacteria is reflected in genomic diversity of Mucoromycotina.</title>
        <authorList>
            <person name="Muszewska A."/>
            <person name="Okrasinska A."/>
            <person name="Steczkiewicz K."/>
            <person name="Drgas O."/>
            <person name="Orlowska M."/>
            <person name="Perlinska-Lenart U."/>
            <person name="Aleksandrzak-Piekarczyk T."/>
            <person name="Szatraj K."/>
            <person name="Zielenkiewicz U."/>
            <person name="Pilsyk S."/>
            <person name="Malc E."/>
            <person name="Mieczkowski P."/>
            <person name="Kruszewska J.S."/>
            <person name="Biernat P."/>
            <person name="Pawlowska J."/>
        </authorList>
    </citation>
    <scope>NUCLEOTIDE SEQUENCE</scope>
    <source>
        <strain evidence="4">WA0000051536</strain>
    </source>
</reference>
<evidence type="ECO:0000313" key="4">
    <source>
        <dbReference type="EMBL" id="KAG2187074.1"/>
    </source>
</evidence>
<feature type="region of interest" description="Disordered" evidence="2">
    <location>
        <begin position="326"/>
        <end position="346"/>
    </location>
</feature>
<evidence type="ECO:0000313" key="5">
    <source>
        <dbReference type="Proteomes" id="UP000612746"/>
    </source>
</evidence>
<evidence type="ECO:0000256" key="2">
    <source>
        <dbReference type="SAM" id="MobiDB-lite"/>
    </source>
</evidence>
<sequence length="1105" mass="127193">MAKPATNKLMNNPFFANRHQPVINPNQPPIAKSPGQLKSKWQPTAVPKMESPVKIQQTLPEKKQTEAPAETPVSVQHVPETPLPKPAEPKLSEKLIEPPSPVESPVETKPKTESTVASQPDQSLGNDFGSSTPSKMETSPTEQTDRRKSFISSASMESPLPWKSFEIADRPQSQLLSSLGGTEDLDDLIMQLLVSQAVIDAKDFEILSMEEVENLKEQTGNNTAQFYFLLQKHITLTHRIEDQTSKLSLESKMREASQSLARLHHTNKKMAQQSQEQFMASTKKVDQEAKELWRLMKLGSEAQQRLLQHTAGTLSVGVKVLEDQISRRPKKNSRTAPASMNTAADAEEKIRKLTLELRKRNQEVNEQSAELEQLRYEKLNDIEFESNNNVQTKEREIRELRTELEQLHNGLDFLVRRHQLNGHDAQTQPSDILASSSASEDSLSIDGTQGGTDFSFKSFHTSTTSMTDVNTEDDSSTTIPAHTMTLNALDKLLKESQTKLRKTESEAEATRVALVESKKTLSRYEDEEEKRGPKVDADFQKLKTQNDQLLQDLLVLQKDNAKLREDAKLAHKHHESVLESEFSHAKEQLEKMEMDLYSLTELFPMQKSHNSSSELSPVEMAAVKIRDMVSENIRIEETMKSMEAAIKMHEEERENMSAELQAARLQLQLRPLPTTTSPQISTDTRAMEAREKALQRELQQFKSEVFELRSQREEWERNVETKSASESQQAIVVKEMQDKHQHDIQDLTVKHQFKVETLQTKHQGELEPLKAQLLFLEQEKERLQCEAESFEKQFGINKQTLDNMKNELNIKENSISALKLEMRKMKDMLEQKTRSEEALFAAEQQMHKNHDAQMDMLKTEIEDLETKMRHNADQAEELISSKTQRLKATNDQIVQLEQELLQLRDQVSQHTEDQSDSDEVRHLKSEIHELHQSRDMMEKELVITQKQLRDTQEGLLTAQSQFTVRESALLLQSSSIEADFEAIFKEYERLTRNITDFASERQAYDERIHDLLQYKNRIQTELADEKVRSLKMGNESNSTQTLRREFRKLMSDVKAEHQRELAQAEDHRKKLESTLKNIRREEEKLRWEKQSRGVQTNFVFELDTT</sequence>
<evidence type="ECO:0000259" key="3">
    <source>
        <dbReference type="Pfam" id="PF15456"/>
    </source>
</evidence>
<comment type="caution">
    <text evidence="4">The sequence shown here is derived from an EMBL/GenBank/DDBJ whole genome shotgun (WGS) entry which is preliminary data.</text>
</comment>
<name>A0A8H7UQC3_9FUNG</name>
<feature type="coiled-coil region" evidence="1">
    <location>
        <begin position="1054"/>
        <end position="1088"/>
    </location>
</feature>
<protein>
    <recommendedName>
        <fullName evidence="3">Up-regulated during septation protein 1 domain-containing protein</fullName>
    </recommendedName>
</protein>
<feature type="coiled-coil region" evidence="1">
    <location>
        <begin position="539"/>
        <end position="566"/>
    </location>
</feature>
<dbReference type="Proteomes" id="UP000612746">
    <property type="component" value="Unassembled WGS sequence"/>
</dbReference>
<dbReference type="InterPro" id="IPR029191">
    <property type="entry name" value="Uds1"/>
</dbReference>
<dbReference type="OrthoDB" id="5569911at2759"/>
<organism evidence="4 5">
    <name type="scientific">Umbelopsis vinacea</name>
    <dbReference type="NCBI Taxonomy" id="44442"/>
    <lineage>
        <taxon>Eukaryota</taxon>
        <taxon>Fungi</taxon>
        <taxon>Fungi incertae sedis</taxon>
        <taxon>Mucoromycota</taxon>
        <taxon>Mucoromycotina</taxon>
        <taxon>Umbelopsidomycetes</taxon>
        <taxon>Umbelopsidales</taxon>
        <taxon>Umbelopsidaceae</taxon>
        <taxon>Umbelopsis</taxon>
    </lineage>
</organism>
<dbReference type="Pfam" id="PF15456">
    <property type="entry name" value="Uds1"/>
    <property type="match status" value="1"/>
</dbReference>
<dbReference type="EMBL" id="JAEPRA010000004">
    <property type="protein sequence ID" value="KAG2187074.1"/>
    <property type="molecule type" value="Genomic_DNA"/>
</dbReference>
<feature type="domain" description="Up-regulated during septation protein 1" evidence="3">
    <location>
        <begin position="190"/>
        <end position="315"/>
    </location>
</feature>
<proteinExistence type="predicted"/>